<feature type="transmembrane region" description="Helical" evidence="2">
    <location>
        <begin position="123"/>
        <end position="142"/>
    </location>
</feature>
<evidence type="ECO:0000313" key="4">
    <source>
        <dbReference type="Proteomes" id="UP000656042"/>
    </source>
</evidence>
<keyword evidence="2" id="KW-0812">Transmembrane</keyword>
<feature type="region of interest" description="Disordered" evidence="1">
    <location>
        <begin position="1"/>
        <end position="24"/>
    </location>
</feature>
<organism evidence="3 4">
    <name type="scientific">Mangrovihabitans endophyticus</name>
    <dbReference type="NCBI Taxonomy" id="1751298"/>
    <lineage>
        <taxon>Bacteria</taxon>
        <taxon>Bacillati</taxon>
        <taxon>Actinomycetota</taxon>
        <taxon>Actinomycetes</taxon>
        <taxon>Micromonosporales</taxon>
        <taxon>Micromonosporaceae</taxon>
        <taxon>Mangrovihabitans</taxon>
    </lineage>
</organism>
<reference evidence="3" key="1">
    <citation type="journal article" date="2014" name="Int. J. Syst. Evol. Microbiol.">
        <title>Complete genome sequence of Corynebacterium casei LMG S-19264T (=DSM 44701T), isolated from a smear-ripened cheese.</title>
        <authorList>
            <consortium name="US DOE Joint Genome Institute (JGI-PGF)"/>
            <person name="Walter F."/>
            <person name="Albersmeier A."/>
            <person name="Kalinowski J."/>
            <person name="Ruckert C."/>
        </authorList>
    </citation>
    <scope>NUCLEOTIDE SEQUENCE</scope>
    <source>
        <strain evidence="3">CGMCC 4.7299</strain>
    </source>
</reference>
<proteinExistence type="predicted"/>
<name>A0A8J3C551_9ACTN</name>
<gene>
    <name evidence="3" type="ORF">GCM10012284_50550</name>
</gene>
<evidence type="ECO:0000256" key="1">
    <source>
        <dbReference type="SAM" id="MobiDB-lite"/>
    </source>
</evidence>
<reference evidence="3" key="2">
    <citation type="submission" date="2020-09" db="EMBL/GenBank/DDBJ databases">
        <authorList>
            <person name="Sun Q."/>
            <person name="Zhou Y."/>
        </authorList>
    </citation>
    <scope>NUCLEOTIDE SEQUENCE</scope>
    <source>
        <strain evidence="3">CGMCC 4.7299</strain>
    </source>
</reference>
<dbReference type="EMBL" id="BMMX01000033">
    <property type="protein sequence ID" value="GGL09717.1"/>
    <property type="molecule type" value="Genomic_DNA"/>
</dbReference>
<keyword evidence="4" id="KW-1185">Reference proteome</keyword>
<evidence type="ECO:0000313" key="3">
    <source>
        <dbReference type="EMBL" id="GGL09717.1"/>
    </source>
</evidence>
<feature type="transmembrane region" description="Helical" evidence="2">
    <location>
        <begin position="94"/>
        <end position="117"/>
    </location>
</feature>
<evidence type="ECO:0008006" key="5">
    <source>
        <dbReference type="Google" id="ProtNLM"/>
    </source>
</evidence>
<protein>
    <recommendedName>
        <fullName evidence="5">DUF2335 domain-containing protein</fullName>
    </recommendedName>
</protein>
<feature type="compositionally biased region" description="Low complexity" evidence="1">
    <location>
        <begin position="12"/>
        <end position="22"/>
    </location>
</feature>
<sequence length="153" mass="16828">MRPTPPPGTRPGGPTTPTEGGPNLMARRNLPVQSIQPVRVVHYVDPAMQSDLQRYGLLNPAEIVRQQQKNTELYLRWKTRQAEIRERDAKFRRVFLGFGAVIGLGFLAGVLLGGWLLWTVLGLGVLAVPVVLLLVGGLALGGHRCITIVQHMH</sequence>
<dbReference type="Proteomes" id="UP000656042">
    <property type="component" value="Unassembled WGS sequence"/>
</dbReference>
<evidence type="ECO:0000256" key="2">
    <source>
        <dbReference type="SAM" id="Phobius"/>
    </source>
</evidence>
<accession>A0A8J3C551</accession>
<dbReference type="AlphaFoldDB" id="A0A8J3C551"/>
<keyword evidence="2" id="KW-1133">Transmembrane helix</keyword>
<comment type="caution">
    <text evidence="3">The sequence shown here is derived from an EMBL/GenBank/DDBJ whole genome shotgun (WGS) entry which is preliminary data.</text>
</comment>
<keyword evidence="2" id="KW-0472">Membrane</keyword>